<reference evidence="6" key="1">
    <citation type="submission" date="2018-12" db="EMBL/GenBank/DDBJ databases">
        <title>Tengunoibacter tsumagoiensis gen. nov., sp. nov., Dictyobacter kobayashii sp. nov., D. alpinus sp. nov., and D. joshuensis sp. nov. and description of Dictyobacteraceae fam. nov. within the order Ktedonobacterales isolated from Tengu-no-mugimeshi.</title>
        <authorList>
            <person name="Wang C.M."/>
            <person name="Zheng Y."/>
            <person name="Sakai Y."/>
            <person name="Toyoda A."/>
            <person name="Minakuchi Y."/>
            <person name="Abe K."/>
            <person name="Yokota A."/>
            <person name="Yabe S."/>
        </authorList>
    </citation>
    <scope>NUCLEOTIDE SEQUENCE [LARGE SCALE GENOMIC DNA]</scope>
    <source>
        <strain evidence="6">Uno16</strain>
    </source>
</reference>
<dbReference type="InterPro" id="IPR029063">
    <property type="entry name" value="SAM-dependent_MTases_sf"/>
</dbReference>
<keyword evidence="2 5" id="KW-0489">Methyltransferase</keyword>
<proteinExistence type="inferred from homology"/>
<comment type="similarity">
    <text evidence="1">Belongs to the methyltransferase superfamily.</text>
</comment>
<protein>
    <submittedName>
        <fullName evidence="5">Methyltransferase type 11</fullName>
    </submittedName>
</protein>
<dbReference type="GO" id="GO:0008757">
    <property type="term" value="F:S-adenosylmethionine-dependent methyltransferase activity"/>
    <property type="evidence" value="ECO:0007669"/>
    <property type="project" value="InterPro"/>
</dbReference>
<evidence type="ECO:0000313" key="6">
    <source>
        <dbReference type="Proteomes" id="UP000287171"/>
    </source>
</evidence>
<dbReference type="Gene3D" id="3.40.50.150">
    <property type="entry name" value="Vaccinia Virus protein VP39"/>
    <property type="match status" value="1"/>
</dbReference>
<dbReference type="OrthoDB" id="9797252at2"/>
<dbReference type="InterPro" id="IPR051052">
    <property type="entry name" value="Diverse_substrate_MTase"/>
</dbReference>
<dbReference type="CDD" id="cd02440">
    <property type="entry name" value="AdoMet_MTases"/>
    <property type="match status" value="1"/>
</dbReference>
<keyword evidence="3 5" id="KW-0808">Transferase</keyword>
<dbReference type="Pfam" id="PF08241">
    <property type="entry name" value="Methyltransf_11"/>
    <property type="match status" value="1"/>
</dbReference>
<sequence length="266" mass="30390">MTQDKTYLRTTFDQDALLYDQARPGYPETLFDDIVTLSALPPDGRLLEIGCGTGQATRPLARRGYRILSIELGANLAALARHNLAAYPLISIHTGAFEAWQLEEEAFDLVFSATAFHWIDPAISYQKTAQALKPSGAIALFWHLHVQNEASAGFFEEVQQIYQRLVPEQGESYNPLLWPHEVQETVKTEIEQTGLFHDVAVRRYHWDITYDAASYLRLLDTYSNHRALEKHQHDSLFHDIADLINTRYHGHITKGYLAILYVAHRK</sequence>
<dbReference type="PANTHER" id="PTHR44942">
    <property type="entry name" value="METHYLTRANSF_11 DOMAIN-CONTAINING PROTEIN"/>
    <property type="match status" value="1"/>
</dbReference>
<dbReference type="EMBL" id="BIFT01000002">
    <property type="protein sequence ID" value="GCE29591.1"/>
    <property type="molecule type" value="Genomic_DNA"/>
</dbReference>
<evidence type="ECO:0000256" key="2">
    <source>
        <dbReference type="ARBA" id="ARBA00022603"/>
    </source>
</evidence>
<dbReference type="InterPro" id="IPR013216">
    <property type="entry name" value="Methyltransf_11"/>
</dbReference>
<dbReference type="RefSeq" id="WP_126629829.1">
    <property type="nucleotide sequence ID" value="NZ_BIFT01000002.1"/>
</dbReference>
<accession>A0A402BDS9</accession>
<dbReference type="PANTHER" id="PTHR44942:SF4">
    <property type="entry name" value="METHYLTRANSFERASE TYPE 11 DOMAIN-CONTAINING PROTEIN"/>
    <property type="match status" value="1"/>
</dbReference>
<organism evidence="5 6">
    <name type="scientific">Dictyobacter alpinus</name>
    <dbReference type="NCBI Taxonomy" id="2014873"/>
    <lineage>
        <taxon>Bacteria</taxon>
        <taxon>Bacillati</taxon>
        <taxon>Chloroflexota</taxon>
        <taxon>Ktedonobacteria</taxon>
        <taxon>Ktedonobacterales</taxon>
        <taxon>Dictyobacteraceae</taxon>
        <taxon>Dictyobacter</taxon>
    </lineage>
</organism>
<feature type="domain" description="Methyltransferase type 11" evidence="4">
    <location>
        <begin position="47"/>
        <end position="139"/>
    </location>
</feature>
<name>A0A402BDS9_9CHLR</name>
<evidence type="ECO:0000256" key="1">
    <source>
        <dbReference type="ARBA" id="ARBA00008361"/>
    </source>
</evidence>
<evidence type="ECO:0000256" key="3">
    <source>
        <dbReference type="ARBA" id="ARBA00022679"/>
    </source>
</evidence>
<dbReference type="AlphaFoldDB" id="A0A402BDS9"/>
<evidence type="ECO:0000259" key="4">
    <source>
        <dbReference type="Pfam" id="PF08241"/>
    </source>
</evidence>
<dbReference type="SUPFAM" id="SSF53335">
    <property type="entry name" value="S-adenosyl-L-methionine-dependent methyltransferases"/>
    <property type="match status" value="1"/>
</dbReference>
<dbReference type="GO" id="GO:0032259">
    <property type="term" value="P:methylation"/>
    <property type="evidence" value="ECO:0007669"/>
    <property type="project" value="UniProtKB-KW"/>
</dbReference>
<evidence type="ECO:0000313" key="5">
    <source>
        <dbReference type="EMBL" id="GCE29591.1"/>
    </source>
</evidence>
<gene>
    <name evidence="5" type="ORF">KDA_50750</name>
</gene>
<comment type="caution">
    <text evidence="5">The sequence shown here is derived from an EMBL/GenBank/DDBJ whole genome shotgun (WGS) entry which is preliminary data.</text>
</comment>
<keyword evidence="6" id="KW-1185">Reference proteome</keyword>
<dbReference type="Proteomes" id="UP000287171">
    <property type="component" value="Unassembled WGS sequence"/>
</dbReference>